<dbReference type="AlphaFoldDB" id="A0AAV0BW64"/>
<feature type="non-terminal residue" evidence="1">
    <location>
        <position position="81"/>
    </location>
</feature>
<proteinExistence type="predicted"/>
<evidence type="ECO:0000313" key="2">
    <source>
        <dbReference type="Proteomes" id="UP001153365"/>
    </source>
</evidence>
<dbReference type="Proteomes" id="UP001153365">
    <property type="component" value="Unassembled WGS sequence"/>
</dbReference>
<organism evidence="1 2">
    <name type="scientific">Phakopsora pachyrhizi</name>
    <name type="common">Asian soybean rust disease fungus</name>
    <dbReference type="NCBI Taxonomy" id="170000"/>
    <lineage>
        <taxon>Eukaryota</taxon>
        <taxon>Fungi</taxon>
        <taxon>Dikarya</taxon>
        <taxon>Basidiomycota</taxon>
        <taxon>Pucciniomycotina</taxon>
        <taxon>Pucciniomycetes</taxon>
        <taxon>Pucciniales</taxon>
        <taxon>Phakopsoraceae</taxon>
        <taxon>Phakopsora</taxon>
    </lineage>
</organism>
<name>A0AAV0BW64_PHAPC</name>
<dbReference type="EMBL" id="CALTRL010006308">
    <property type="protein sequence ID" value="CAH7690497.1"/>
    <property type="molecule type" value="Genomic_DNA"/>
</dbReference>
<sequence>MAGRGLAQLVWAGFWAARADQELRSVGLLMPCHSTPWQRYLHKPRLDPIVKRKIDGNVEVEEVKERMWMLSCEPRIKGLLS</sequence>
<evidence type="ECO:0000313" key="1">
    <source>
        <dbReference type="EMBL" id="CAH7690497.1"/>
    </source>
</evidence>
<accession>A0AAV0BW64</accession>
<protein>
    <submittedName>
        <fullName evidence="1">Expressed protein</fullName>
    </submittedName>
</protein>
<gene>
    <name evidence="1" type="ORF">PPACK8108_LOCUS25863</name>
</gene>
<keyword evidence="2" id="KW-1185">Reference proteome</keyword>
<reference evidence="1" key="1">
    <citation type="submission" date="2022-06" db="EMBL/GenBank/DDBJ databases">
        <authorList>
            <consortium name="SYNGENTA / RWTH Aachen University"/>
        </authorList>
    </citation>
    <scope>NUCLEOTIDE SEQUENCE</scope>
</reference>
<comment type="caution">
    <text evidence="1">The sequence shown here is derived from an EMBL/GenBank/DDBJ whole genome shotgun (WGS) entry which is preliminary data.</text>
</comment>